<evidence type="ECO:0000259" key="3">
    <source>
        <dbReference type="Pfam" id="PF13472"/>
    </source>
</evidence>
<feature type="transmembrane region" description="Helical" evidence="2">
    <location>
        <begin position="5"/>
        <end position="23"/>
    </location>
</feature>
<dbReference type="PANTHER" id="PTHR30383">
    <property type="entry name" value="THIOESTERASE 1/PROTEASE 1/LYSOPHOSPHOLIPASE L1"/>
    <property type="match status" value="1"/>
</dbReference>
<dbReference type="PANTHER" id="PTHR30383:SF27">
    <property type="entry name" value="SPORE GERMINATION LIPASE LIPC"/>
    <property type="match status" value="1"/>
</dbReference>
<feature type="region of interest" description="Disordered" evidence="1">
    <location>
        <begin position="31"/>
        <end position="71"/>
    </location>
</feature>
<feature type="compositionally biased region" description="Basic and acidic residues" evidence="1">
    <location>
        <begin position="55"/>
        <end position="68"/>
    </location>
</feature>
<feature type="compositionally biased region" description="Basic and acidic residues" evidence="1">
    <location>
        <begin position="31"/>
        <end position="47"/>
    </location>
</feature>
<keyword evidence="2" id="KW-0812">Transmembrane</keyword>
<dbReference type="EMBL" id="BAAADS010000016">
    <property type="protein sequence ID" value="GAA0605967.1"/>
    <property type="molecule type" value="Genomic_DNA"/>
</dbReference>
<dbReference type="SUPFAM" id="SSF52266">
    <property type="entry name" value="SGNH hydrolase"/>
    <property type="match status" value="1"/>
</dbReference>
<dbReference type="RefSeq" id="WP_343813355.1">
    <property type="nucleotide sequence ID" value="NZ_BAAADS010000016.1"/>
</dbReference>
<dbReference type="Proteomes" id="UP001500866">
    <property type="component" value="Unassembled WGS sequence"/>
</dbReference>
<evidence type="ECO:0000256" key="1">
    <source>
        <dbReference type="SAM" id="MobiDB-lite"/>
    </source>
</evidence>
<dbReference type="CDD" id="cd04506">
    <property type="entry name" value="SGNH_hydrolase_YpmR_like"/>
    <property type="match status" value="1"/>
</dbReference>
<feature type="domain" description="SGNH hydrolase-type esterase" evidence="3">
    <location>
        <begin position="101"/>
        <end position="292"/>
    </location>
</feature>
<evidence type="ECO:0000256" key="2">
    <source>
        <dbReference type="SAM" id="Phobius"/>
    </source>
</evidence>
<protein>
    <recommendedName>
        <fullName evidence="3">SGNH hydrolase-type esterase domain-containing protein</fullName>
    </recommendedName>
</protein>
<keyword evidence="2" id="KW-1133">Transmembrane helix</keyword>
<reference evidence="4 5" key="1">
    <citation type="journal article" date="2019" name="Int. J. Syst. Evol. Microbiol.">
        <title>The Global Catalogue of Microorganisms (GCM) 10K type strain sequencing project: providing services to taxonomists for standard genome sequencing and annotation.</title>
        <authorList>
            <consortium name="The Broad Institute Genomics Platform"/>
            <consortium name="The Broad Institute Genome Sequencing Center for Infectious Disease"/>
            <person name="Wu L."/>
            <person name="Ma J."/>
        </authorList>
    </citation>
    <scope>NUCLEOTIDE SEQUENCE [LARGE SCALE GENOMIC DNA]</scope>
    <source>
        <strain evidence="4 5">JCM 15395</strain>
    </source>
</reference>
<comment type="caution">
    <text evidence="4">The sequence shown here is derived from an EMBL/GenBank/DDBJ whole genome shotgun (WGS) entry which is preliminary data.</text>
</comment>
<name>A0ABN1G823_9BACI</name>
<sequence>MKKRYIYIILGILLVGLGILIFWEQPEEKLTHTQDHPQHEEKQHKQDSSQSDEQNTEKKPEADQKAKQENNSVTHSLKFILNKALERTVDLLTSKESHIVAIGDSLTQGVGDDVVEGGYVGILKDLMNGDGDKKVTFDNYGVRGNTTSQMYDRLDNPEVKQSLKDADVILITIGANDVMEVVKQNFTNLTLKDFQQERIAYKERLKNIFDQMREYNSDAEIYLIGFYNPFAKYFPKLEELGAIVESWNSTGKKVVRQYDDITFIPTADLFAGKEADLFAADNFHPNHQGYQLIAKQVLEYMTD</sequence>
<organism evidence="4 5">
    <name type="scientific">Virgibacillus siamensis</name>
    <dbReference type="NCBI Taxonomy" id="480071"/>
    <lineage>
        <taxon>Bacteria</taxon>
        <taxon>Bacillati</taxon>
        <taxon>Bacillota</taxon>
        <taxon>Bacilli</taxon>
        <taxon>Bacillales</taxon>
        <taxon>Bacillaceae</taxon>
        <taxon>Virgibacillus</taxon>
    </lineage>
</organism>
<dbReference type="InterPro" id="IPR013830">
    <property type="entry name" value="SGNH_hydro"/>
</dbReference>
<evidence type="ECO:0000313" key="5">
    <source>
        <dbReference type="Proteomes" id="UP001500866"/>
    </source>
</evidence>
<evidence type="ECO:0000313" key="4">
    <source>
        <dbReference type="EMBL" id="GAA0605967.1"/>
    </source>
</evidence>
<dbReference type="InterPro" id="IPR051532">
    <property type="entry name" value="Ester_Hydrolysis_Enzymes"/>
</dbReference>
<keyword evidence="5" id="KW-1185">Reference proteome</keyword>
<dbReference type="InterPro" id="IPR036514">
    <property type="entry name" value="SGNH_hydro_sf"/>
</dbReference>
<keyword evidence="2" id="KW-0472">Membrane</keyword>
<dbReference type="Pfam" id="PF13472">
    <property type="entry name" value="Lipase_GDSL_2"/>
    <property type="match status" value="1"/>
</dbReference>
<proteinExistence type="predicted"/>
<gene>
    <name evidence="4" type="ORF">GCM10009001_24030</name>
</gene>
<accession>A0ABN1G823</accession>
<dbReference type="Gene3D" id="3.40.50.1110">
    <property type="entry name" value="SGNH hydrolase"/>
    <property type="match status" value="1"/>
</dbReference>